<dbReference type="PANTHER" id="PTHR30185">
    <property type="entry name" value="CRYPTIC BETA-GLUCOSIDE BGL OPERON ANTITERMINATOR"/>
    <property type="match status" value="1"/>
</dbReference>
<evidence type="ECO:0000256" key="4">
    <source>
        <dbReference type="SAM" id="MobiDB-lite"/>
    </source>
</evidence>
<dbReference type="SMART" id="SM01061">
    <property type="entry name" value="CAT_RBD"/>
    <property type="match status" value="1"/>
</dbReference>
<dbReference type="InterPro" id="IPR011608">
    <property type="entry name" value="PRD"/>
</dbReference>
<dbReference type="InterPro" id="IPR050661">
    <property type="entry name" value="BglG_antiterminators"/>
</dbReference>
<dbReference type="OrthoDB" id="9813552at2"/>
<evidence type="ECO:0000256" key="2">
    <source>
        <dbReference type="ARBA" id="ARBA00023015"/>
    </source>
</evidence>
<accession>A0A498BTA0</accession>
<dbReference type="GO" id="GO:0006355">
    <property type="term" value="P:regulation of DNA-templated transcription"/>
    <property type="evidence" value="ECO:0007669"/>
    <property type="project" value="InterPro"/>
</dbReference>
<dbReference type="SUPFAM" id="SSF50151">
    <property type="entry name" value="SacY-like RNA-binding domain"/>
    <property type="match status" value="1"/>
</dbReference>
<feature type="domain" description="PRD" evidence="5">
    <location>
        <begin position="189"/>
        <end position="299"/>
    </location>
</feature>
<dbReference type="AlphaFoldDB" id="A0A498BTA0"/>
<feature type="compositionally biased region" description="Low complexity" evidence="4">
    <location>
        <begin position="1"/>
        <end position="20"/>
    </location>
</feature>
<dbReference type="SUPFAM" id="SSF63520">
    <property type="entry name" value="PTS-regulatory domain, PRD"/>
    <property type="match status" value="2"/>
</dbReference>
<protein>
    <submittedName>
        <fullName evidence="6">BglG family transcriptional antiterminator</fullName>
    </submittedName>
</protein>
<dbReference type="InterPro" id="IPR036650">
    <property type="entry name" value="CAT_RNA-bd_dom_sf"/>
</dbReference>
<evidence type="ECO:0000256" key="1">
    <source>
        <dbReference type="ARBA" id="ARBA00022737"/>
    </source>
</evidence>
<dbReference type="Gene3D" id="2.30.24.10">
    <property type="entry name" value="CAT RNA-binding domain"/>
    <property type="match status" value="1"/>
</dbReference>
<feature type="domain" description="PRD" evidence="5">
    <location>
        <begin position="84"/>
        <end position="188"/>
    </location>
</feature>
<dbReference type="EMBL" id="RCDB01000004">
    <property type="protein sequence ID" value="RLK46682.1"/>
    <property type="molecule type" value="Genomic_DNA"/>
</dbReference>
<dbReference type="PANTHER" id="PTHR30185:SF18">
    <property type="entry name" value="TRANSCRIPTIONAL REGULATOR MTLR"/>
    <property type="match status" value="1"/>
</dbReference>
<dbReference type="InterPro" id="IPR036634">
    <property type="entry name" value="PRD_sf"/>
</dbReference>
<reference evidence="6 7" key="1">
    <citation type="journal article" date="2015" name="Stand. Genomic Sci.">
        <title>Genomic Encyclopedia of Bacterial and Archaeal Type Strains, Phase III: the genomes of soil and plant-associated and newly described type strains.</title>
        <authorList>
            <person name="Whitman W.B."/>
            <person name="Woyke T."/>
            <person name="Klenk H.P."/>
            <person name="Zhou Y."/>
            <person name="Lilburn T.G."/>
            <person name="Beck B.J."/>
            <person name="De Vos P."/>
            <person name="Vandamme P."/>
            <person name="Eisen J.A."/>
            <person name="Garrity G."/>
            <person name="Hugenholtz P."/>
            <person name="Kyrpides N.C."/>
        </authorList>
    </citation>
    <scope>NUCLEOTIDE SEQUENCE [LARGE SCALE GENOMIC DNA]</scope>
    <source>
        <strain evidence="6 7">S2T63</strain>
    </source>
</reference>
<evidence type="ECO:0000259" key="5">
    <source>
        <dbReference type="PROSITE" id="PS51372"/>
    </source>
</evidence>
<evidence type="ECO:0000256" key="3">
    <source>
        <dbReference type="ARBA" id="ARBA00023163"/>
    </source>
</evidence>
<keyword evidence="1" id="KW-0677">Repeat</keyword>
<keyword evidence="3" id="KW-0804">Transcription</keyword>
<dbReference type="GO" id="GO:0003723">
    <property type="term" value="F:RNA binding"/>
    <property type="evidence" value="ECO:0007669"/>
    <property type="project" value="InterPro"/>
</dbReference>
<dbReference type="Gene3D" id="1.10.1790.10">
    <property type="entry name" value="PRD domain"/>
    <property type="match status" value="2"/>
</dbReference>
<proteinExistence type="predicted"/>
<dbReference type="Proteomes" id="UP000273158">
    <property type="component" value="Unassembled WGS sequence"/>
</dbReference>
<sequence length="310" mass="34278">MSTLGDAARAPGASADASRPPLHKVLNNNVVIQFDESGRERVLMGRGIGFQLKPTDTIDPAKVEKTFILDGGDSGENELRLLAEVPYPVLEAVSRAVDGAERTLGRALGRGFTIAVLDHIQFVLERLDQGLRIPSTPMPELRVLHPQEFAAAAAMASSIGTALGRELPPEEGVFLTMHLLNATRDEPNGTAALLFRRVQHVVTTVENQLGVRLDTESLDYARFVLHVQFLLQRLVSRSMLRSHDTSFFEFAKHSYPESFEIATEVKAYVRAATESELTDEEVLYLIVHIERLKTQVRQPEPGQPEDPVLP</sequence>
<feature type="region of interest" description="Disordered" evidence="4">
    <location>
        <begin position="1"/>
        <end position="21"/>
    </location>
</feature>
<name>A0A498BTA0_9MICO</name>
<keyword evidence="7" id="KW-1185">Reference proteome</keyword>
<keyword evidence="2" id="KW-0805">Transcription regulation</keyword>
<evidence type="ECO:0000313" key="6">
    <source>
        <dbReference type="EMBL" id="RLK46682.1"/>
    </source>
</evidence>
<gene>
    <name evidence="6" type="ORF">C7474_2867</name>
</gene>
<dbReference type="Pfam" id="PF00874">
    <property type="entry name" value="PRD"/>
    <property type="match status" value="2"/>
</dbReference>
<organism evidence="6 7">
    <name type="scientific">Microbacterium telephonicum</name>
    <dbReference type="NCBI Taxonomy" id="1714841"/>
    <lineage>
        <taxon>Bacteria</taxon>
        <taxon>Bacillati</taxon>
        <taxon>Actinomycetota</taxon>
        <taxon>Actinomycetes</taxon>
        <taxon>Micrococcales</taxon>
        <taxon>Microbacteriaceae</taxon>
        <taxon>Microbacterium</taxon>
    </lineage>
</organism>
<dbReference type="Pfam" id="PF03123">
    <property type="entry name" value="CAT_RBD"/>
    <property type="match status" value="1"/>
</dbReference>
<dbReference type="PROSITE" id="PS51372">
    <property type="entry name" value="PRD_2"/>
    <property type="match status" value="2"/>
</dbReference>
<comment type="caution">
    <text evidence="6">The sequence shown here is derived from an EMBL/GenBank/DDBJ whole genome shotgun (WGS) entry which is preliminary data.</text>
</comment>
<dbReference type="InterPro" id="IPR004341">
    <property type="entry name" value="CAT_RNA-bd_dom"/>
</dbReference>
<evidence type="ECO:0000313" key="7">
    <source>
        <dbReference type="Proteomes" id="UP000273158"/>
    </source>
</evidence>
<dbReference type="RefSeq" id="WP_121061028.1">
    <property type="nucleotide sequence ID" value="NZ_RCDB01000004.1"/>
</dbReference>